<dbReference type="InterPro" id="IPR041577">
    <property type="entry name" value="RT_RNaseH_2"/>
</dbReference>
<sequence length="397" mass="46129">MTEERVKAYEGLKNSLKNAPFLLMPDWKLPFNLYIDACGEGIGAALHQTQIINEKTVEGQICFITRQIKPTEARWALANTPDNPAWVPQEEHHIEGVCVTDIGTEFFNQVKESYKMDKNCHILCQLPMKDCKYPSLPSRLDETWRKAYDEGRFHLLDGILYHKTKHTCLMALTDRTLINTILHECHDIAVAGHLYEDRTLERVKNFSWWPNWKKDVSEYCQTCDRFQKANRDTGKKFEMMIQIQERKSPWEIVHMDWVTALPPGGDRSCIACLVLVDRYSKTPMFLPCHKDDTAMDTAIMIWNKVISHTGVFQNIISYRDPKFISALWTNLHNLFGTKLLFSTDYHPQTDGLAEIMIQTLEDMIRRFCAYGIEFKDSDGFTHDWCTLITALELAYKT</sequence>
<dbReference type="GO" id="GO:0015074">
    <property type="term" value="P:DNA integration"/>
    <property type="evidence" value="ECO:0007669"/>
    <property type="project" value="InterPro"/>
</dbReference>
<proteinExistence type="predicted"/>
<dbReference type="InterPro" id="IPR041588">
    <property type="entry name" value="Integrase_H2C2"/>
</dbReference>
<reference evidence="4" key="1">
    <citation type="submission" date="2021-03" db="EMBL/GenBank/DDBJ databases">
        <title>Draft genome sequence of rust myrtle Austropuccinia psidii MF-1, a brazilian biotype.</title>
        <authorList>
            <person name="Quecine M.C."/>
            <person name="Pachon D.M.R."/>
            <person name="Bonatelli M.L."/>
            <person name="Correr F.H."/>
            <person name="Franceschini L.M."/>
            <person name="Leite T.F."/>
            <person name="Margarido G.R.A."/>
            <person name="Almeida C.A."/>
            <person name="Ferrarezi J.A."/>
            <person name="Labate C.A."/>
        </authorList>
    </citation>
    <scope>NUCLEOTIDE SEQUENCE</scope>
    <source>
        <strain evidence="4">MF-1</strain>
    </source>
</reference>
<dbReference type="GO" id="GO:0003824">
    <property type="term" value="F:catalytic activity"/>
    <property type="evidence" value="ECO:0007669"/>
    <property type="project" value="UniProtKB-KW"/>
</dbReference>
<dbReference type="InterPro" id="IPR050951">
    <property type="entry name" value="Retrovirus_Pol_polyprotein"/>
</dbReference>
<dbReference type="PANTHER" id="PTHR37984">
    <property type="entry name" value="PROTEIN CBG26694"/>
    <property type="match status" value="1"/>
</dbReference>
<dbReference type="Gene3D" id="3.30.420.10">
    <property type="entry name" value="Ribonuclease H-like superfamily/Ribonuclease H"/>
    <property type="match status" value="1"/>
</dbReference>
<keyword evidence="5" id="KW-1185">Reference proteome</keyword>
<dbReference type="GO" id="GO:0003723">
    <property type="term" value="F:RNA binding"/>
    <property type="evidence" value="ECO:0007669"/>
    <property type="project" value="UniProtKB-KW"/>
</dbReference>
<name>A0A9Q3FQ69_9BASI</name>
<dbReference type="Pfam" id="PF17919">
    <property type="entry name" value="RT_RNaseH_2"/>
    <property type="match status" value="1"/>
</dbReference>
<dbReference type="OrthoDB" id="3341476at2759"/>
<feature type="domain" description="Integrase catalytic" evidence="3">
    <location>
        <begin position="245"/>
        <end position="397"/>
    </location>
</feature>
<keyword evidence="2" id="KW-0511">Multifunctional enzyme</keyword>
<comment type="caution">
    <text evidence="4">The sequence shown here is derived from an EMBL/GenBank/DDBJ whole genome shotgun (WGS) entry which is preliminary data.</text>
</comment>
<gene>
    <name evidence="4" type="ORF">O181_081618</name>
</gene>
<dbReference type="InterPro" id="IPR001584">
    <property type="entry name" value="Integrase_cat-core"/>
</dbReference>
<accession>A0A9Q3FQ69</accession>
<dbReference type="SUPFAM" id="SSF53098">
    <property type="entry name" value="Ribonuclease H-like"/>
    <property type="match status" value="1"/>
</dbReference>
<dbReference type="Gene3D" id="1.10.340.70">
    <property type="match status" value="1"/>
</dbReference>
<evidence type="ECO:0000256" key="1">
    <source>
        <dbReference type="ARBA" id="ARBA00022884"/>
    </source>
</evidence>
<dbReference type="InterPro" id="IPR043502">
    <property type="entry name" value="DNA/RNA_pol_sf"/>
</dbReference>
<dbReference type="PANTHER" id="PTHR37984:SF5">
    <property type="entry name" value="PROTEIN NYNRIN-LIKE"/>
    <property type="match status" value="1"/>
</dbReference>
<dbReference type="GO" id="GO:0005634">
    <property type="term" value="C:nucleus"/>
    <property type="evidence" value="ECO:0007669"/>
    <property type="project" value="UniProtKB-ARBA"/>
</dbReference>
<organism evidence="4 5">
    <name type="scientific">Austropuccinia psidii MF-1</name>
    <dbReference type="NCBI Taxonomy" id="1389203"/>
    <lineage>
        <taxon>Eukaryota</taxon>
        <taxon>Fungi</taxon>
        <taxon>Dikarya</taxon>
        <taxon>Basidiomycota</taxon>
        <taxon>Pucciniomycotina</taxon>
        <taxon>Pucciniomycetes</taxon>
        <taxon>Pucciniales</taxon>
        <taxon>Sphaerophragmiaceae</taxon>
        <taxon>Austropuccinia</taxon>
    </lineage>
</organism>
<dbReference type="EMBL" id="AVOT02046589">
    <property type="protein sequence ID" value="MBW0541903.1"/>
    <property type="molecule type" value="Genomic_DNA"/>
</dbReference>
<dbReference type="Pfam" id="PF17921">
    <property type="entry name" value="Integrase_H2C2"/>
    <property type="match status" value="1"/>
</dbReference>
<evidence type="ECO:0000256" key="2">
    <source>
        <dbReference type="ARBA" id="ARBA00023268"/>
    </source>
</evidence>
<evidence type="ECO:0000259" key="3">
    <source>
        <dbReference type="PROSITE" id="PS50994"/>
    </source>
</evidence>
<dbReference type="InterPro" id="IPR012337">
    <property type="entry name" value="RNaseH-like_sf"/>
</dbReference>
<dbReference type="Proteomes" id="UP000765509">
    <property type="component" value="Unassembled WGS sequence"/>
</dbReference>
<keyword evidence="1" id="KW-0694">RNA-binding</keyword>
<evidence type="ECO:0000313" key="4">
    <source>
        <dbReference type="EMBL" id="MBW0541903.1"/>
    </source>
</evidence>
<evidence type="ECO:0000313" key="5">
    <source>
        <dbReference type="Proteomes" id="UP000765509"/>
    </source>
</evidence>
<protein>
    <recommendedName>
        <fullName evidence="3">Integrase catalytic domain-containing protein</fullName>
    </recommendedName>
</protein>
<dbReference type="AlphaFoldDB" id="A0A9Q3FQ69"/>
<dbReference type="SUPFAM" id="SSF56672">
    <property type="entry name" value="DNA/RNA polymerases"/>
    <property type="match status" value="1"/>
</dbReference>
<dbReference type="PROSITE" id="PS50994">
    <property type="entry name" value="INTEGRASE"/>
    <property type="match status" value="1"/>
</dbReference>
<dbReference type="InterPro" id="IPR036397">
    <property type="entry name" value="RNaseH_sf"/>
</dbReference>